<proteinExistence type="predicted"/>
<sequence length="70" mass="8283">MNKLQHLRITDGPRRLNFIARLADARENNSEILNDILWIDEYKFTNNSVINRLIIFKSKLTFDADEYTAI</sequence>
<evidence type="ECO:0000313" key="2">
    <source>
        <dbReference type="Proteomes" id="UP000053825"/>
    </source>
</evidence>
<evidence type="ECO:0008006" key="3">
    <source>
        <dbReference type="Google" id="ProtNLM"/>
    </source>
</evidence>
<dbReference type="AlphaFoldDB" id="A0A0L7QJG3"/>
<dbReference type="EMBL" id="LHQN01037505">
    <property type="protein sequence ID" value="KOC58758.1"/>
    <property type="molecule type" value="Genomic_DNA"/>
</dbReference>
<name>A0A0L7QJG3_9HYME</name>
<protein>
    <recommendedName>
        <fullName evidence="3">Histone-lysine N-methyltransferase SETMAR</fullName>
    </recommendedName>
</protein>
<organism evidence="1 2">
    <name type="scientific">Habropoda laboriosa</name>
    <dbReference type="NCBI Taxonomy" id="597456"/>
    <lineage>
        <taxon>Eukaryota</taxon>
        <taxon>Metazoa</taxon>
        <taxon>Ecdysozoa</taxon>
        <taxon>Arthropoda</taxon>
        <taxon>Hexapoda</taxon>
        <taxon>Insecta</taxon>
        <taxon>Pterygota</taxon>
        <taxon>Neoptera</taxon>
        <taxon>Endopterygota</taxon>
        <taxon>Hymenoptera</taxon>
        <taxon>Apocrita</taxon>
        <taxon>Aculeata</taxon>
        <taxon>Apoidea</taxon>
        <taxon>Anthophila</taxon>
        <taxon>Apidae</taxon>
        <taxon>Habropoda</taxon>
    </lineage>
</organism>
<comment type="caution">
    <text evidence="1">The sequence shown here is derived from an EMBL/GenBank/DDBJ whole genome shotgun (WGS) entry which is preliminary data.</text>
</comment>
<gene>
    <name evidence="1" type="ORF">WH47_00005</name>
</gene>
<reference evidence="2" key="1">
    <citation type="submission" date="2015-07" db="EMBL/GenBank/DDBJ databases">
        <title>The genome of Habropoda laboriosa.</title>
        <authorList>
            <person name="Pan H."/>
            <person name="Kapheim K."/>
        </authorList>
    </citation>
    <scope>NUCLEOTIDE SEQUENCE [LARGE SCALE GENOMIC DNA]</scope>
</reference>
<evidence type="ECO:0000313" key="1">
    <source>
        <dbReference type="EMBL" id="KOC58758.1"/>
    </source>
</evidence>
<accession>A0A0L7QJG3</accession>
<keyword evidence="2" id="KW-1185">Reference proteome</keyword>
<dbReference type="Proteomes" id="UP000053825">
    <property type="component" value="Unassembled WGS sequence"/>
</dbReference>